<evidence type="ECO:0000313" key="1">
    <source>
        <dbReference type="EMBL" id="KAJ1166305.1"/>
    </source>
</evidence>
<protein>
    <submittedName>
        <fullName evidence="1">Uncharacterized protein</fullName>
    </submittedName>
</protein>
<keyword evidence="2" id="KW-1185">Reference proteome</keyword>
<reference evidence="1" key="1">
    <citation type="journal article" date="2022" name="bioRxiv">
        <title>Sequencing and chromosome-scale assembly of the giantPleurodeles waltlgenome.</title>
        <authorList>
            <person name="Brown T."/>
            <person name="Elewa A."/>
            <person name="Iarovenko S."/>
            <person name="Subramanian E."/>
            <person name="Araus A.J."/>
            <person name="Petzold A."/>
            <person name="Susuki M."/>
            <person name="Suzuki K.-i.T."/>
            <person name="Hayashi T."/>
            <person name="Toyoda A."/>
            <person name="Oliveira C."/>
            <person name="Osipova E."/>
            <person name="Leigh N.D."/>
            <person name="Simon A."/>
            <person name="Yun M.H."/>
        </authorList>
    </citation>
    <scope>NUCLEOTIDE SEQUENCE</scope>
    <source>
        <strain evidence="1">20211129_DDA</strain>
        <tissue evidence="1">Liver</tissue>
    </source>
</reference>
<dbReference type="Proteomes" id="UP001066276">
    <property type="component" value="Chromosome 4_2"/>
</dbReference>
<organism evidence="1 2">
    <name type="scientific">Pleurodeles waltl</name>
    <name type="common">Iberian ribbed newt</name>
    <dbReference type="NCBI Taxonomy" id="8319"/>
    <lineage>
        <taxon>Eukaryota</taxon>
        <taxon>Metazoa</taxon>
        <taxon>Chordata</taxon>
        <taxon>Craniata</taxon>
        <taxon>Vertebrata</taxon>
        <taxon>Euteleostomi</taxon>
        <taxon>Amphibia</taxon>
        <taxon>Batrachia</taxon>
        <taxon>Caudata</taxon>
        <taxon>Salamandroidea</taxon>
        <taxon>Salamandridae</taxon>
        <taxon>Pleurodelinae</taxon>
        <taxon>Pleurodeles</taxon>
    </lineage>
</organism>
<evidence type="ECO:0000313" key="2">
    <source>
        <dbReference type="Proteomes" id="UP001066276"/>
    </source>
</evidence>
<dbReference type="EMBL" id="JANPWB010000008">
    <property type="protein sequence ID" value="KAJ1166305.1"/>
    <property type="molecule type" value="Genomic_DNA"/>
</dbReference>
<dbReference type="AlphaFoldDB" id="A0AAV7SQL2"/>
<sequence length="87" mass="9306">MGPAAVAVDLAITLQDIQASKEAVVNKISKVRVDMALLGQDLHNVTSRVSEGEGRVSTLEDEVTTLEFYVTKITTTAATMEPWAKGS</sequence>
<comment type="caution">
    <text evidence="1">The sequence shown here is derived from an EMBL/GenBank/DDBJ whole genome shotgun (WGS) entry which is preliminary data.</text>
</comment>
<gene>
    <name evidence="1" type="ORF">NDU88_006713</name>
</gene>
<proteinExistence type="predicted"/>
<dbReference type="Gene3D" id="1.20.5.340">
    <property type="match status" value="1"/>
</dbReference>
<name>A0AAV7SQL2_PLEWA</name>
<accession>A0AAV7SQL2</accession>